<dbReference type="SUPFAM" id="SSF54897">
    <property type="entry name" value="Protease propeptides/inhibitors"/>
    <property type="match status" value="1"/>
</dbReference>
<protein>
    <submittedName>
        <fullName evidence="2">Uncharacterized protein</fullName>
    </submittedName>
</protein>
<dbReference type="Proteomes" id="UP001623330">
    <property type="component" value="Unassembled WGS sequence"/>
</dbReference>
<feature type="signal peptide" evidence="1">
    <location>
        <begin position="1"/>
        <end position="22"/>
    </location>
</feature>
<sequence>MRIIQYLLIGVTLLCLMVPVLAHDRSYILSFDESVKQVPAGAWNEVKQTIGDLGGRITHEYSLFRGFSLELGDDVKEHVDHVIDVLENKYGVKAHLEEDKLVQAAKGHFM</sequence>
<dbReference type="EMBL" id="JBEVYD010000012">
    <property type="protein sequence ID" value="KAL3229234.1"/>
    <property type="molecule type" value="Genomic_DNA"/>
</dbReference>
<evidence type="ECO:0000256" key="1">
    <source>
        <dbReference type="SAM" id="SignalP"/>
    </source>
</evidence>
<feature type="chain" id="PRO_5045634894" evidence="1">
    <location>
        <begin position="23"/>
        <end position="110"/>
    </location>
</feature>
<keyword evidence="3" id="KW-1185">Reference proteome</keyword>
<gene>
    <name evidence="2" type="ORF">RNJ44_02321</name>
</gene>
<name>A0ABR4NN40_9SACH</name>
<proteinExistence type="predicted"/>
<organism evidence="2 3">
    <name type="scientific">Nakaseomyces bracarensis</name>
    <dbReference type="NCBI Taxonomy" id="273131"/>
    <lineage>
        <taxon>Eukaryota</taxon>
        <taxon>Fungi</taxon>
        <taxon>Dikarya</taxon>
        <taxon>Ascomycota</taxon>
        <taxon>Saccharomycotina</taxon>
        <taxon>Saccharomycetes</taxon>
        <taxon>Saccharomycetales</taxon>
        <taxon>Saccharomycetaceae</taxon>
        <taxon>Nakaseomyces</taxon>
    </lineage>
</organism>
<comment type="caution">
    <text evidence="2">The sequence shown here is derived from an EMBL/GenBank/DDBJ whole genome shotgun (WGS) entry which is preliminary data.</text>
</comment>
<reference evidence="2 3" key="1">
    <citation type="submission" date="2024-05" db="EMBL/GenBank/DDBJ databases">
        <title>Long read based assembly of the Candida bracarensis genome reveals expanded adhesin content.</title>
        <authorList>
            <person name="Marcet-Houben M."/>
            <person name="Ksiezopolska E."/>
            <person name="Gabaldon T."/>
        </authorList>
    </citation>
    <scope>NUCLEOTIDE SEQUENCE [LARGE SCALE GENOMIC DNA]</scope>
    <source>
        <strain evidence="2 3">CBM6</strain>
    </source>
</reference>
<dbReference type="InterPro" id="IPR037045">
    <property type="entry name" value="S8pro/Inhibitor_I9_sf"/>
</dbReference>
<accession>A0ABR4NN40</accession>
<evidence type="ECO:0000313" key="3">
    <source>
        <dbReference type="Proteomes" id="UP001623330"/>
    </source>
</evidence>
<evidence type="ECO:0000313" key="2">
    <source>
        <dbReference type="EMBL" id="KAL3229234.1"/>
    </source>
</evidence>
<keyword evidence="1" id="KW-0732">Signal</keyword>
<dbReference type="Gene3D" id="3.30.70.80">
    <property type="entry name" value="Peptidase S8 propeptide/proteinase inhibitor I9"/>
    <property type="match status" value="1"/>
</dbReference>